<dbReference type="InterPro" id="IPR000847">
    <property type="entry name" value="LysR_HTH_N"/>
</dbReference>
<evidence type="ECO:0000313" key="7">
    <source>
        <dbReference type="EMBL" id="MEO9385915.1"/>
    </source>
</evidence>
<evidence type="ECO:0000256" key="1">
    <source>
        <dbReference type="ARBA" id="ARBA00009437"/>
    </source>
</evidence>
<dbReference type="EMBL" id="JBDXMI010000001">
    <property type="protein sequence ID" value="MEO9385915.1"/>
    <property type="molecule type" value="Genomic_DNA"/>
</dbReference>
<evidence type="ECO:0000256" key="3">
    <source>
        <dbReference type="ARBA" id="ARBA00023125"/>
    </source>
</evidence>
<dbReference type="PANTHER" id="PTHR30537:SF10">
    <property type="entry name" value="TRANSCRIPTIONAL REGULATOR-RELATED"/>
    <property type="match status" value="1"/>
</dbReference>
<dbReference type="InterPro" id="IPR058163">
    <property type="entry name" value="LysR-type_TF_proteobact-type"/>
</dbReference>
<reference evidence="6 8" key="1">
    <citation type="submission" date="2018-05" db="EMBL/GenBank/DDBJ databases">
        <title>Genome sequencing, assembly and analysis of the novel insecticidal bacterium, Chromobacterium phragmitis.</title>
        <authorList>
            <person name="Sparks M.E."/>
            <person name="Blackburn M.B."/>
            <person name="Gundersen-Rindal D.E."/>
        </authorList>
    </citation>
    <scope>NUCLEOTIDE SEQUENCE [LARGE SCALE GENOMIC DNA]</scope>
    <source>
        <strain evidence="6">IIBBL 274-1</strain>
    </source>
</reference>
<dbReference type="PANTHER" id="PTHR30537">
    <property type="entry name" value="HTH-TYPE TRANSCRIPTIONAL REGULATOR"/>
    <property type="match status" value="1"/>
</dbReference>
<proteinExistence type="inferred from homology"/>
<feature type="domain" description="HTH lysR-type" evidence="5">
    <location>
        <begin position="10"/>
        <end position="59"/>
    </location>
</feature>
<dbReference type="Pfam" id="PF00126">
    <property type="entry name" value="HTH_1"/>
    <property type="match status" value="1"/>
</dbReference>
<keyword evidence="2" id="KW-0805">Transcription regulation</keyword>
<dbReference type="FunFam" id="1.10.10.10:FF:000001">
    <property type="entry name" value="LysR family transcriptional regulator"/>
    <property type="match status" value="1"/>
</dbReference>
<dbReference type="OrthoDB" id="9178040at2"/>
<dbReference type="Proteomes" id="UP001462502">
    <property type="component" value="Unassembled WGS sequence"/>
</dbReference>
<dbReference type="SUPFAM" id="SSF53850">
    <property type="entry name" value="Periplasmic binding protein-like II"/>
    <property type="match status" value="1"/>
</dbReference>
<protein>
    <submittedName>
        <fullName evidence="6">LysR family transcriptional regulator</fullName>
    </submittedName>
</protein>
<dbReference type="RefSeq" id="WP_114060557.1">
    <property type="nucleotide sequence ID" value="NZ_CP029495.1"/>
</dbReference>
<dbReference type="EMBL" id="CP029554">
    <property type="protein sequence ID" value="AXE34805.1"/>
    <property type="molecule type" value="Genomic_DNA"/>
</dbReference>
<organism evidence="6 8">
    <name type="scientific">Chromobacterium phragmitis</name>
    <dbReference type="NCBI Taxonomy" id="2202141"/>
    <lineage>
        <taxon>Bacteria</taxon>
        <taxon>Pseudomonadati</taxon>
        <taxon>Pseudomonadota</taxon>
        <taxon>Betaproteobacteria</taxon>
        <taxon>Neisseriales</taxon>
        <taxon>Chromobacteriaceae</taxon>
        <taxon>Chromobacterium</taxon>
    </lineage>
</organism>
<dbReference type="Gene3D" id="3.40.190.290">
    <property type="match status" value="1"/>
</dbReference>
<gene>
    <name evidence="7" type="ORF">ABI908_17605</name>
    <name evidence="6" type="ORF">DK843_11175</name>
</gene>
<evidence type="ECO:0000313" key="9">
    <source>
        <dbReference type="Proteomes" id="UP001462502"/>
    </source>
</evidence>
<dbReference type="GO" id="GO:0043565">
    <property type="term" value="F:sequence-specific DNA binding"/>
    <property type="evidence" value="ECO:0007669"/>
    <property type="project" value="TreeGrafter"/>
</dbReference>
<keyword evidence="9" id="KW-1185">Reference proteome</keyword>
<dbReference type="KEGG" id="chri:DK842_05640"/>
<evidence type="ECO:0000256" key="4">
    <source>
        <dbReference type="ARBA" id="ARBA00023163"/>
    </source>
</evidence>
<dbReference type="SUPFAM" id="SSF46785">
    <property type="entry name" value="Winged helix' DNA-binding domain"/>
    <property type="match status" value="1"/>
</dbReference>
<name>A0A344UHQ7_9NEIS</name>
<dbReference type="InterPro" id="IPR036390">
    <property type="entry name" value="WH_DNA-bd_sf"/>
</dbReference>
<sequence length="300" mass="33092">MASWEGMQEFAAVADSGSFTRAARRLGISIAHVSRQVGLLEERLGARLLYRTTRQLSLTEAGELYLAHCRQLLESLADAEQAVSQLQAAPQGQLKLTAPLAYGHSHISPLVLDFMQRYPQLEVSLDLSNQVKDLVHDGYDLAIRIGRLTDSSLMARKLAQRRHHVCASPDYLARCGEPRRPQDLLRHQCLQIGNEGWHLRVNGKRQSFRVQGRLRCSTAAPLAEAAVRGMGLAQLPDYYVAAHLASGALVEVLADYAEEEEGIWALYPHNRQLSPKVRLLVDFLAASLGADACQGGGPRQ</sequence>
<evidence type="ECO:0000259" key="5">
    <source>
        <dbReference type="PROSITE" id="PS50931"/>
    </source>
</evidence>
<keyword evidence="4" id="KW-0804">Transcription</keyword>
<dbReference type="GO" id="GO:0003700">
    <property type="term" value="F:DNA-binding transcription factor activity"/>
    <property type="evidence" value="ECO:0007669"/>
    <property type="project" value="InterPro"/>
</dbReference>
<evidence type="ECO:0000313" key="8">
    <source>
        <dbReference type="Proteomes" id="UP000252038"/>
    </source>
</evidence>
<dbReference type="PROSITE" id="PS50931">
    <property type="entry name" value="HTH_LYSR"/>
    <property type="match status" value="1"/>
</dbReference>
<dbReference type="InterPro" id="IPR036388">
    <property type="entry name" value="WH-like_DNA-bd_sf"/>
</dbReference>
<accession>A0A344UHQ7</accession>
<dbReference type="KEGG" id="chrb:DK843_11175"/>
<dbReference type="GO" id="GO:0006351">
    <property type="term" value="P:DNA-templated transcription"/>
    <property type="evidence" value="ECO:0007669"/>
    <property type="project" value="TreeGrafter"/>
</dbReference>
<evidence type="ECO:0000256" key="2">
    <source>
        <dbReference type="ARBA" id="ARBA00023015"/>
    </source>
</evidence>
<dbReference type="Gene3D" id="1.10.10.10">
    <property type="entry name" value="Winged helix-like DNA-binding domain superfamily/Winged helix DNA-binding domain"/>
    <property type="match status" value="1"/>
</dbReference>
<dbReference type="InterPro" id="IPR005119">
    <property type="entry name" value="LysR_subst-bd"/>
</dbReference>
<keyword evidence="3" id="KW-0238">DNA-binding</keyword>
<evidence type="ECO:0000313" key="6">
    <source>
        <dbReference type="EMBL" id="AXE34805.1"/>
    </source>
</evidence>
<dbReference type="FunFam" id="3.40.190.290:FF:000001">
    <property type="entry name" value="Transcriptional regulator, LysR family"/>
    <property type="match status" value="1"/>
</dbReference>
<dbReference type="Pfam" id="PF03466">
    <property type="entry name" value="LysR_substrate"/>
    <property type="match status" value="1"/>
</dbReference>
<reference evidence="7 9" key="2">
    <citation type="submission" date="2024-05" db="EMBL/GenBank/DDBJ databases">
        <authorList>
            <person name="De Oliveira J.P."/>
            <person name="Noriler S.A."/>
            <person name="De Oliveira A.G."/>
            <person name="Sipoli D.S."/>
        </authorList>
    </citation>
    <scope>NUCLEOTIDE SEQUENCE [LARGE SCALE GENOMIC DNA]</scope>
    <source>
        <strain evidence="7 9">LABIM192</strain>
    </source>
</reference>
<comment type="similarity">
    <text evidence="1">Belongs to the LysR transcriptional regulatory family.</text>
</comment>
<dbReference type="AlphaFoldDB" id="A0A344UHQ7"/>
<dbReference type="Proteomes" id="UP000252038">
    <property type="component" value="Chromosome"/>
</dbReference>